<dbReference type="PROSITE" id="PS51318">
    <property type="entry name" value="TAT"/>
    <property type="match status" value="1"/>
</dbReference>
<dbReference type="InterPro" id="IPR006311">
    <property type="entry name" value="TAT_signal"/>
</dbReference>
<gene>
    <name evidence="2" type="ORF">FHX73_112734</name>
</gene>
<keyword evidence="1" id="KW-0732">Signal</keyword>
<dbReference type="AlphaFoldDB" id="A0A561UHT6"/>
<proteinExistence type="predicted"/>
<feature type="chain" id="PRO_5038668139" evidence="1">
    <location>
        <begin position="24"/>
        <end position="68"/>
    </location>
</feature>
<comment type="caution">
    <text evidence="2">The sequence shown here is derived from an EMBL/GenBank/DDBJ whole genome shotgun (WGS) entry which is preliminary data.</text>
</comment>
<feature type="signal peptide" evidence="1">
    <location>
        <begin position="1"/>
        <end position="23"/>
    </location>
</feature>
<evidence type="ECO:0000256" key="1">
    <source>
        <dbReference type="SAM" id="SignalP"/>
    </source>
</evidence>
<evidence type="ECO:0000313" key="2">
    <source>
        <dbReference type="EMBL" id="TWF98905.1"/>
    </source>
</evidence>
<protein>
    <submittedName>
        <fullName evidence="2">Uncharacterized protein</fullName>
    </submittedName>
</protein>
<dbReference type="RefSeq" id="WP_145905258.1">
    <property type="nucleotide sequence ID" value="NZ_BAAAMZ010000012.1"/>
</dbReference>
<dbReference type="Proteomes" id="UP000317940">
    <property type="component" value="Unassembled WGS sequence"/>
</dbReference>
<evidence type="ECO:0000313" key="3">
    <source>
        <dbReference type="Proteomes" id="UP000317940"/>
    </source>
</evidence>
<keyword evidence="3" id="KW-1185">Reference proteome</keyword>
<dbReference type="EMBL" id="VIWT01000001">
    <property type="protein sequence ID" value="TWF98905.1"/>
    <property type="molecule type" value="Genomic_DNA"/>
</dbReference>
<accession>A0A561UHT6</accession>
<reference evidence="2 3" key="1">
    <citation type="submission" date="2019-06" db="EMBL/GenBank/DDBJ databases">
        <title>Sequencing the genomes of 1000 actinobacteria strains.</title>
        <authorList>
            <person name="Klenk H.-P."/>
        </authorList>
    </citation>
    <scope>NUCLEOTIDE SEQUENCE [LARGE SCALE GENOMIC DNA]</scope>
    <source>
        <strain evidence="2 3">DSM 44826</strain>
    </source>
</reference>
<sequence>MRRAPRSRIRVLVAAVAVGAALALPVTVAIHSASASPSDINWNNAALGVQQNAVHGANTVLPADIKWD</sequence>
<name>A0A561UHT6_9ACTN</name>
<organism evidence="2 3">
    <name type="scientific">Kitasatospora viridis</name>
    <dbReference type="NCBI Taxonomy" id="281105"/>
    <lineage>
        <taxon>Bacteria</taxon>
        <taxon>Bacillati</taxon>
        <taxon>Actinomycetota</taxon>
        <taxon>Actinomycetes</taxon>
        <taxon>Kitasatosporales</taxon>
        <taxon>Streptomycetaceae</taxon>
        <taxon>Kitasatospora</taxon>
    </lineage>
</organism>